<protein>
    <recommendedName>
        <fullName evidence="3">2'-5' RNA ligase family protein</fullName>
    </recommendedName>
</protein>
<evidence type="ECO:0000313" key="1">
    <source>
        <dbReference type="EMBL" id="ELR24462.1"/>
    </source>
</evidence>
<sequence>MDVESRVHWYGWGVEMGLELGVDNWWPVHEAELRREQEAQVPFTKLTAAVLMPPAELWPPLLAIKARHMAPHVRRPPYPHFTVASPFIDAGEFDDAELKLRRELQHVPPVEVRLRRFEFMAGQKKALTLILRVFEGVVRALPKCGAQAPFVPHLTVGHFVDKEEAERMRAQYQSEWTELRFTVGEVHLMARSTDGPFESRKAITLAGSP</sequence>
<dbReference type="GeneID" id="14925485"/>
<reference evidence="1 2" key="1">
    <citation type="journal article" date="2013" name="Genome Biol.">
        <title>Genome of Acanthamoeba castellanii highlights extensive lateral gene transfer and early evolution of tyrosine kinase signaling.</title>
        <authorList>
            <person name="Clarke M."/>
            <person name="Lohan A.J."/>
            <person name="Liu B."/>
            <person name="Lagkouvardos I."/>
            <person name="Roy S."/>
            <person name="Zafar N."/>
            <person name="Bertelli C."/>
            <person name="Schilde C."/>
            <person name="Kianianmomeni A."/>
            <person name="Burglin T.R."/>
            <person name="Frech C."/>
            <person name="Turcotte B."/>
            <person name="Kopec K.O."/>
            <person name="Synnott J.M."/>
            <person name="Choo C."/>
            <person name="Paponov I."/>
            <person name="Finkler A."/>
            <person name="Soon Heng Tan C."/>
            <person name="Hutchins A.P."/>
            <person name="Weinmeier T."/>
            <person name="Rattei T."/>
            <person name="Chu J.S."/>
            <person name="Gimenez G."/>
            <person name="Irimia M."/>
            <person name="Rigden D.J."/>
            <person name="Fitzpatrick D.A."/>
            <person name="Lorenzo-Morales J."/>
            <person name="Bateman A."/>
            <person name="Chiu C.H."/>
            <person name="Tang P."/>
            <person name="Hegemann P."/>
            <person name="Fromm H."/>
            <person name="Raoult D."/>
            <person name="Greub G."/>
            <person name="Miranda-Saavedra D."/>
            <person name="Chen N."/>
            <person name="Nash P."/>
            <person name="Ginger M.L."/>
            <person name="Horn M."/>
            <person name="Schaap P."/>
            <person name="Caler L."/>
            <person name="Loftus B."/>
        </authorList>
    </citation>
    <scope>NUCLEOTIDE SEQUENCE [LARGE SCALE GENOMIC DNA]</scope>
    <source>
        <strain evidence="1 2">Neff</strain>
    </source>
</reference>
<accession>L8HGV7</accession>
<dbReference type="Gene3D" id="3.90.1140.10">
    <property type="entry name" value="Cyclic phosphodiesterase"/>
    <property type="match status" value="1"/>
</dbReference>
<dbReference type="SUPFAM" id="SSF55144">
    <property type="entry name" value="LigT-like"/>
    <property type="match status" value="1"/>
</dbReference>
<dbReference type="OrthoDB" id="10263155at2759"/>
<organism evidence="1 2">
    <name type="scientific">Acanthamoeba castellanii (strain ATCC 30010 / Neff)</name>
    <dbReference type="NCBI Taxonomy" id="1257118"/>
    <lineage>
        <taxon>Eukaryota</taxon>
        <taxon>Amoebozoa</taxon>
        <taxon>Discosea</taxon>
        <taxon>Longamoebia</taxon>
        <taxon>Centramoebida</taxon>
        <taxon>Acanthamoebidae</taxon>
        <taxon>Acanthamoeba</taxon>
    </lineage>
</organism>
<name>L8HGV7_ACACF</name>
<dbReference type="RefSeq" id="XP_004355036.1">
    <property type="nucleotide sequence ID" value="XM_004354984.1"/>
</dbReference>
<dbReference type="KEGG" id="acan:ACA1_345670"/>
<dbReference type="AlphaFoldDB" id="L8HGV7"/>
<dbReference type="Pfam" id="PF13563">
    <property type="entry name" value="2_5_RNA_ligase2"/>
    <property type="match status" value="1"/>
</dbReference>
<dbReference type="InterPro" id="IPR009097">
    <property type="entry name" value="Cyclic_Pdiesterase"/>
</dbReference>
<dbReference type="PANTHER" id="PTHR37474">
    <property type="entry name" value="RNA LIGASE/CYCLIC NUCLEOTIDE PHOSPHODIESTERASE"/>
    <property type="match status" value="1"/>
</dbReference>
<gene>
    <name evidence="1" type="ORF">ACA1_345670</name>
</gene>
<dbReference type="STRING" id="1257118.L8HGV7"/>
<keyword evidence="2" id="KW-1185">Reference proteome</keyword>
<dbReference type="Proteomes" id="UP000011083">
    <property type="component" value="Unassembled WGS sequence"/>
</dbReference>
<evidence type="ECO:0008006" key="3">
    <source>
        <dbReference type="Google" id="ProtNLM"/>
    </source>
</evidence>
<dbReference type="EMBL" id="KB007818">
    <property type="protein sequence ID" value="ELR24462.1"/>
    <property type="molecule type" value="Genomic_DNA"/>
</dbReference>
<proteinExistence type="predicted"/>
<evidence type="ECO:0000313" key="2">
    <source>
        <dbReference type="Proteomes" id="UP000011083"/>
    </source>
</evidence>
<dbReference type="VEuPathDB" id="AmoebaDB:ACA1_345670"/>
<dbReference type="PANTHER" id="PTHR37474:SF1">
    <property type="entry name" value="2'-5' RNA LIGASE FAMILY PROTEIN"/>
    <property type="match status" value="1"/>
</dbReference>